<dbReference type="Gene3D" id="3.40.50.300">
    <property type="entry name" value="P-loop containing nucleotide triphosphate hydrolases"/>
    <property type="match status" value="2"/>
</dbReference>
<keyword evidence="2" id="KW-0067">ATP-binding</keyword>
<reference evidence="6 7" key="1">
    <citation type="submission" date="2024-01" db="EMBL/GenBank/DDBJ databases">
        <title>The genomes of 5 underutilized Papilionoideae crops provide insights into root nodulation and disease resistanc.</title>
        <authorList>
            <person name="Yuan L."/>
        </authorList>
    </citation>
    <scope>NUCLEOTIDE SEQUENCE [LARGE SCALE GENOMIC DNA]</scope>
    <source>
        <strain evidence="6">ZHUSHIDOU_FW_LH</strain>
        <tissue evidence="6">Leaf</tissue>
    </source>
</reference>
<dbReference type="PRINTS" id="PR00300">
    <property type="entry name" value="CLPPROTEASEA"/>
</dbReference>
<dbReference type="PANTHER" id="PTHR11638">
    <property type="entry name" value="ATP-DEPENDENT CLP PROTEASE"/>
    <property type="match status" value="1"/>
</dbReference>
<dbReference type="GO" id="GO:0005524">
    <property type="term" value="F:ATP binding"/>
    <property type="evidence" value="ECO:0007669"/>
    <property type="project" value="UniProtKB-KW"/>
</dbReference>
<dbReference type="InterPro" id="IPR027417">
    <property type="entry name" value="P-loop_NTPase"/>
</dbReference>
<keyword evidence="1" id="KW-0547">Nucleotide-binding</keyword>
<dbReference type="SMART" id="SM01086">
    <property type="entry name" value="ClpB_D2-small"/>
    <property type="match status" value="1"/>
</dbReference>
<dbReference type="CDD" id="cd19499">
    <property type="entry name" value="RecA-like_ClpB_Hsp104-like"/>
    <property type="match status" value="1"/>
</dbReference>
<keyword evidence="3" id="KW-0143">Chaperone</keyword>
<feature type="domain" description="AAA+ ATPase" evidence="4">
    <location>
        <begin position="328"/>
        <end position="487"/>
    </location>
</feature>
<dbReference type="Gene3D" id="1.10.8.60">
    <property type="match status" value="2"/>
</dbReference>
<dbReference type="SMART" id="SM00382">
    <property type="entry name" value="AAA"/>
    <property type="match status" value="2"/>
</dbReference>
<sequence length="592" mass="66043">MEKLENNNFMTQTLVKYGTDLTQMAKQGKLDPVIGRHKEIERVQQILCKRRKNNPCLLGDPGVGKTAIVEGLAQEIVNGTVPSKLQGNKVFTLDMGRVIAGTMYRGQFEERLTNLVDEVQQSDGAIILFIDELHTLLYSEAAADILKPALARGELKCIGATTLDEYRKYIEKDSALKRRFQKVDVPEPTIDDAIEILKRSSTKYGDFHRVQYENDALVAAASLSKQYISDGFSPDKAIDVIDEAGARFQLTEIQNPYGKRTVTDKDIHQIISMITGIPVDNVSQVEAEKLLKLEETLHKQIVGQHEAVEVISRAVRRARAGVRDPEKPVASFLFTGPTGVGKTELAKALAVEYFGSKEAMVRFDMSEYMEKHTVSKLIGAPPGYIGHEDGGKLTEAVRRHPHSLVLFDEIEKAHKDVFDLFLQILDDGRLTDCKSKVVDFKNTIIIMTSNIGFGNKSNLNVAEELKKRFRLEFLNRIDEVVVFKPLSQAEMNKIVDIMLSKVFKRLESKKIEPSVSESFKKKLVEEGNNVRYGARPLKRAITRLLEDTLADKILAGTIKEGSSVNMDIDNNGNVTITQSFPPLPPSAPGSSQ</sequence>
<dbReference type="InterPro" id="IPR041546">
    <property type="entry name" value="ClpA/ClpB_AAA_lid"/>
</dbReference>
<dbReference type="InterPro" id="IPR050130">
    <property type="entry name" value="ClpA_ClpB"/>
</dbReference>
<comment type="caution">
    <text evidence="6">The sequence shown here is derived from an EMBL/GenBank/DDBJ whole genome shotgun (WGS) entry which is preliminary data.</text>
</comment>
<evidence type="ECO:0000256" key="3">
    <source>
        <dbReference type="ARBA" id="ARBA00023186"/>
    </source>
</evidence>
<dbReference type="InterPro" id="IPR028299">
    <property type="entry name" value="ClpA/B_CS2"/>
</dbReference>
<keyword evidence="7" id="KW-1185">Reference proteome</keyword>
<dbReference type="GO" id="GO:0034605">
    <property type="term" value="P:cellular response to heat"/>
    <property type="evidence" value="ECO:0007669"/>
    <property type="project" value="TreeGrafter"/>
</dbReference>
<evidence type="ECO:0000313" key="6">
    <source>
        <dbReference type="EMBL" id="KAK7267237.1"/>
    </source>
</evidence>
<evidence type="ECO:0000256" key="1">
    <source>
        <dbReference type="ARBA" id="ARBA00022741"/>
    </source>
</evidence>
<dbReference type="Proteomes" id="UP001372338">
    <property type="component" value="Unassembled WGS sequence"/>
</dbReference>
<protein>
    <submittedName>
        <fullName evidence="6">Uncharacterized protein</fullName>
    </submittedName>
</protein>
<evidence type="ECO:0000259" key="5">
    <source>
        <dbReference type="SMART" id="SM01086"/>
    </source>
</evidence>
<dbReference type="FunFam" id="3.40.50.300:FF:000010">
    <property type="entry name" value="Chaperone clpB 1, putative"/>
    <property type="match status" value="1"/>
</dbReference>
<name>A0AAN9F0Q0_CROPI</name>
<evidence type="ECO:0000313" key="7">
    <source>
        <dbReference type="Proteomes" id="UP001372338"/>
    </source>
</evidence>
<gene>
    <name evidence="6" type="ORF">RIF29_19904</name>
</gene>
<dbReference type="InterPro" id="IPR001270">
    <property type="entry name" value="ClpA/B"/>
</dbReference>
<dbReference type="GO" id="GO:0016887">
    <property type="term" value="F:ATP hydrolysis activity"/>
    <property type="evidence" value="ECO:0007669"/>
    <property type="project" value="InterPro"/>
</dbReference>
<dbReference type="GO" id="GO:0005737">
    <property type="term" value="C:cytoplasm"/>
    <property type="evidence" value="ECO:0007669"/>
    <property type="project" value="TreeGrafter"/>
</dbReference>
<evidence type="ECO:0000259" key="4">
    <source>
        <dbReference type="SMART" id="SM00382"/>
    </source>
</evidence>
<feature type="domain" description="Clp ATPase C-terminal" evidence="5">
    <location>
        <begin position="486"/>
        <end position="576"/>
    </location>
</feature>
<accession>A0AAN9F0Q0</accession>
<dbReference type="InterPro" id="IPR003959">
    <property type="entry name" value="ATPase_AAA_core"/>
</dbReference>
<dbReference type="CDD" id="cd00009">
    <property type="entry name" value="AAA"/>
    <property type="match status" value="1"/>
</dbReference>
<organism evidence="6 7">
    <name type="scientific">Crotalaria pallida</name>
    <name type="common">Smooth rattlebox</name>
    <name type="synonym">Crotalaria striata</name>
    <dbReference type="NCBI Taxonomy" id="3830"/>
    <lineage>
        <taxon>Eukaryota</taxon>
        <taxon>Viridiplantae</taxon>
        <taxon>Streptophyta</taxon>
        <taxon>Embryophyta</taxon>
        <taxon>Tracheophyta</taxon>
        <taxon>Spermatophyta</taxon>
        <taxon>Magnoliopsida</taxon>
        <taxon>eudicotyledons</taxon>
        <taxon>Gunneridae</taxon>
        <taxon>Pentapetalae</taxon>
        <taxon>rosids</taxon>
        <taxon>fabids</taxon>
        <taxon>Fabales</taxon>
        <taxon>Fabaceae</taxon>
        <taxon>Papilionoideae</taxon>
        <taxon>50 kb inversion clade</taxon>
        <taxon>genistoids sensu lato</taxon>
        <taxon>core genistoids</taxon>
        <taxon>Crotalarieae</taxon>
        <taxon>Crotalaria</taxon>
    </lineage>
</organism>
<dbReference type="InterPro" id="IPR003593">
    <property type="entry name" value="AAA+_ATPase"/>
</dbReference>
<dbReference type="Pfam" id="PF00004">
    <property type="entry name" value="AAA"/>
    <property type="match status" value="1"/>
</dbReference>
<dbReference type="InterPro" id="IPR019489">
    <property type="entry name" value="Clp_ATPase_C"/>
</dbReference>
<dbReference type="FunFam" id="3.40.50.300:FF:000025">
    <property type="entry name" value="ATP-dependent Clp protease subunit"/>
    <property type="match status" value="1"/>
</dbReference>
<dbReference type="Pfam" id="PF10431">
    <property type="entry name" value="ClpB_D2-small"/>
    <property type="match status" value="1"/>
</dbReference>
<dbReference type="Pfam" id="PF07724">
    <property type="entry name" value="AAA_2"/>
    <property type="match status" value="1"/>
</dbReference>
<dbReference type="SUPFAM" id="SSF52540">
    <property type="entry name" value="P-loop containing nucleoside triphosphate hydrolases"/>
    <property type="match status" value="2"/>
</dbReference>
<dbReference type="EMBL" id="JAYWIO010000004">
    <property type="protein sequence ID" value="KAK7267237.1"/>
    <property type="molecule type" value="Genomic_DNA"/>
</dbReference>
<evidence type="ECO:0000256" key="2">
    <source>
        <dbReference type="ARBA" id="ARBA00022840"/>
    </source>
</evidence>
<dbReference type="PANTHER" id="PTHR11638:SF189">
    <property type="entry name" value="CLP R DOMAIN-CONTAINING PROTEIN"/>
    <property type="match status" value="1"/>
</dbReference>
<feature type="domain" description="AAA+ ATPase" evidence="4">
    <location>
        <begin position="51"/>
        <end position="191"/>
    </location>
</feature>
<proteinExistence type="predicted"/>
<dbReference type="AlphaFoldDB" id="A0AAN9F0Q0"/>
<dbReference type="Pfam" id="PF17871">
    <property type="entry name" value="AAA_lid_9"/>
    <property type="match status" value="1"/>
</dbReference>
<dbReference type="PROSITE" id="PS00871">
    <property type="entry name" value="CLPAB_2"/>
    <property type="match status" value="1"/>
</dbReference>